<keyword evidence="8" id="KW-1133">Transmembrane helix</keyword>
<dbReference type="CDD" id="cd16697">
    <property type="entry name" value="RING-CH-C4HC3_NFXL1"/>
    <property type="match status" value="1"/>
</dbReference>
<keyword evidence="8" id="KW-0472">Membrane</keyword>
<evidence type="ECO:0000313" key="11">
    <source>
        <dbReference type="Proteomes" id="UP001154078"/>
    </source>
</evidence>
<comment type="similarity">
    <text evidence="1">Belongs to the NFX1 family.</text>
</comment>
<feature type="region of interest" description="Disordered" evidence="7">
    <location>
        <begin position="1"/>
        <end position="29"/>
    </location>
</feature>
<dbReference type="Pfam" id="PF01422">
    <property type="entry name" value="zf-NF-X1"/>
    <property type="match status" value="7"/>
</dbReference>
<dbReference type="CDD" id="cd06008">
    <property type="entry name" value="NF-X1-zinc-finger"/>
    <property type="match status" value="5"/>
</dbReference>
<evidence type="ECO:0000256" key="2">
    <source>
        <dbReference type="ARBA" id="ARBA00022723"/>
    </source>
</evidence>
<dbReference type="OrthoDB" id="536399at2759"/>
<evidence type="ECO:0000256" key="8">
    <source>
        <dbReference type="SAM" id="Phobius"/>
    </source>
</evidence>
<dbReference type="SMART" id="SM00438">
    <property type="entry name" value="ZnF_NFX"/>
    <property type="match status" value="7"/>
</dbReference>
<feature type="transmembrane region" description="Helical" evidence="8">
    <location>
        <begin position="952"/>
        <end position="973"/>
    </location>
</feature>
<name>A0A9P0FCB4_BRAAE</name>
<feature type="transmembrane region" description="Helical" evidence="8">
    <location>
        <begin position="924"/>
        <end position="946"/>
    </location>
</feature>
<dbReference type="Pfam" id="PF25085">
    <property type="entry name" value="DUF7802"/>
    <property type="match status" value="1"/>
</dbReference>
<sequence>MNKPKKPNPWNMKKTSTKSQSFNLQKSPTFEQRSAEVKFKEAHKKLQAAVQKHVQDYESSSDEEELEVNNVIGSILKNYTQYGGCDEQLERTQAFLEQSYLSGAATCLICISKVKRDDEIWSCLNCYGYFHLLCIQRWAKDTIIYQKQTQEGPILVCQNKISWGCPKCRYVYSPDEIPANYFCFCKKVTKPKFQQYLVPHSCGEICKKDLVPKCGHQCLLLCHPGPCPPCPVTVNVTCFCGSQPPRTQRCSKKEWSCNNKCGKLLSCEKHTCADVCHSGDCKACPKKSIQKCMCKAQQKLRDCASPLWQCEKVCNKPLECGHHKCPEVCHAGVCDVCEFTKQRSCPCGKSKYQLPCTEETPTCKDTCEKILDCGAHTCNQRCHKDKCGTCLENVKKQCRCGLHTKEVQCFKPYFCETKCKNIRDCNKHPCNRRCCDGNCPPCEKPCGKTLSCGNHKCLSICHRGPCYPCSNTDTVTCKCGYTKLIVPCGRKNKTKPPKCSKLCITPSDCHHENRDKHRCHFGDCPPCKQTCNKINLKRKKSANATSSKSDEEKKSKYKFNNNLLKEHFVEIVDVLDTLAEEGNAATRKSAYQMHAEACISQFIVPVTLIAKYSAVLEPVANILQKKTIDIVKANKHIQTILQMLKDHREKAENVTAKVLREASDIAKSLNVDITIARIAGRQKHRSNPSAENASEFWKTSLIIPYLDSIIVSLQVRFSEDKSPAFSLTHFHPDNMKNVSLEEWKERTSPCLSFYNLEGFKGEAFSNGGRLPYLWLGIFLHGVVIEMISYVLPDIDNFWHSQTPIMFLGLRLPLHIMIVYICFYYQAVVAVAKMRLPKWSEPLAVGLAVVLIDIPYDIIGVNYIHWTWHDTDPNIADRHYWVPWNSYYFHTCFAASFIFWFHYTRTLICKSEGKWIADKSFVKEILCTLIAALLGTPGGILMFVVLYHPMHDIYNIHSEVCFFILFAFGLLIIWTGDRSKKNADFKKTNDNKTHWSTWVIVTHLIIHYLTFLFISIFLKPENEISMGLREPIGPCDKYSPLHTAFGMVLQKRKYLCPTDYDEKYFNWNCIPSKKPPSNGSIWYTICASPLPNSAEIITLMTVFAAIATVIFTNLHFGSSGDNVFSYKETTLNKPISKKNKTK</sequence>
<keyword evidence="2" id="KW-0479">Metal-binding</keyword>
<dbReference type="EMBL" id="OV121132">
    <property type="protein sequence ID" value="CAH0546976.1"/>
    <property type="molecule type" value="Genomic_DNA"/>
</dbReference>
<evidence type="ECO:0000256" key="4">
    <source>
        <dbReference type="ARBA" id="ARBA00022771"/>
    </source>
</evidence>
<dbReference type="AlphaFoldDB" id="A0A9P0FCB4"/>
<keyword evidence="3" id="KW-0677">Repeat</keyword>
<dbReference type="GO" id="GO:0000981">
    <property type="term" value="F:DNA-binding transcription factor activity, RNA polymerase II-specific"/>
    <property type="evidence" value="ECO:0007669"/>
    <property type="project" value="TreeGrafter"/>
</dbReference>
<feature type="domain" description="RING-type" evidence="9">
    <location>
        <begin position="107"/>
        <end position="169"/>
    </location>
</feature>
<accession>A0A9P0FCB4</accession>
<dbReference type="PROSITE" id="PS50089">
    <property type="entry name" value="ZF_RING_2"/>
    <property type="match status" value="1"/>
</dbReference>
<gene>
    <name evidence="10" type="ORF">MELIAE_LOCUS1045</name>
</gene>
<feature type="transmembrane region" description="Helical" evidence="8">
    <location>
        <begin position="843"/>
        <end position="865"/>
    </location>
</feature>
<dbReference type="Proteomes" id="UP001154078">
    <property type="component" value="Chromosome 1"/>
</dbReference>
<dbReference type="GO" id="GO:0005634">
    <property type="term" value="C:nucleus"/>
    <property type="evidence" value="ECO:0007669"/>
    <property type="project" value="InterPro"/>
</dbReference>
<feature type="transmembrane region" description="Helical" evidence="8">
    <location>
        <begin position="885"/>
        <end position="903"/>
    </location>
</feature>
<evidence type="ECO:0000256" key="5">
    <source>
        <dbReference type="ARBA" id="ARBA00022833"/>
    </source>
</evidence>
<organism evidence="10 11">
    <name type="scientific">Brassicogethes aeneus</name>
    <name type="common">Rape pollen beetle</name>
    <name type="synonym">Meligethes aeneus</name>
    <dbReference type="NCBI Taxonomy" id="1431903"/>
    <lineage>
        <taxon>Eukaryota</taxon>
        <taxon>Metazoa</taxon>
        <taxon>Ecdysozoa</taxon>
        <taxon>Arthropoda</taxon>
        <taxon>Hexapoda</taxon>
        <taxon>Insecta</taxon>
        <taxon>Pterygota</taxon>
        <taxon>Neoptera</taxon>
        <taxon>Endopterygota</taxon>
        <taxon>Coleoptera</taxon>
        <taxon>Polyphaga</taxon>
        <taxon>Cucujiformia</taxon>
        <taxon>Nitidulidae</taxon>
        <taxon>Meligethinae</taxon>
        <taxon>Brassicogethes</taxon>
    </lineage>
</organism>
<dbReference type="PANTHER" id="PTHR12360:SF1">
    <property type="entry name" value="NF-X1-TYPE ZINC FINGER PROTEIN NFXL1"/>
    <property type="match status" value="1"/>
</dbReference>
<feature type="transmembrane region" description="Helical" evidence="8">
    <location>
        <begin position="994"/>
        <end position="1017"/>
    </location>
</feature>
<dbReference type="InterPro" id="IPR056704">
    <property type="entry name" value="DUF7802"/>
</dbReference>
<dbReference type="GO" id="GO:0000977">
    <property type="term" value="F:RNA polymerase II transcription regulatory region sequence-specific DNA binding"/>
    <property type="evidence" value="ECO:0007669"/>
    <property type="project" value="TreeGrafter"/>
</dbReference>
<dbReference type="InterPro" id="IPR034078">
    <property type="entry name" value="NFX1_fam"/>
</dbReference>
<evidence type="ECO:0000256" key="3">
    <source>
        <dbReference type="ARBA" id="ARBA00022737"/>
    </source>
</evidence>
<feature type="transmembrane region" description="Helical" evidence="8">
    <location>
        <begin position="1095"/>
        <end position="1115"/>
    </location>
</feature>
<evidence type="ECO:0000256" key="6">
    <source>
        <dbReference type="PROSITE-ProRule" id="PRU00175"/>
    </source>
</evidence>
<evidence type="ECO:0000259" key="9">
    <source>
        <dbReference type="PROSITE" id="PS50089"/>
    </source>
</evidence>
<proteinExistence type="inferred from homology"/>
<keyword evidence="11" id="KW-1185">Reference proteome</keyword>
<keyword evidence="4 6" id="KW-0863">Zinc-finger</keyword>
<protein>
    <recommendedName>
        <fullName evidence="9">RING-type domain-containing protein</fullName>
    </recommendedName>
</protein>
<dbReference type="InterPro" id="IPR000967">
    <property type="entry name" value="Znf_NFX1"/>
</dbReference>
<dbReference type="InterPro" id="IPR001841">
    <property type="entry name" value="Znf_RING"/>
</dbReference>
<feature type="transmembrane region" description="Helical" evidence="8">
    <location>
        <begin position="811"/>
        <end position="831"/>
    </location>
</feature>
<evidence type="ECO:0000256" key="7">
    <source>
        <dbReference type="SAM" id="MobiDB-lite"/>
    </source>
</evidence>
<reference evidence="10" key="1">
    <citation type="submission" date="2021-12" db="EMBL/GenBank/DDBJ databases">
        <authorList>
            <person name="King R."/>
        </authorList>
    </citation>
    <scope>NUCLEOTIDE SEQUENCE</scope>
</reference>
<keyword evidence="5" id="KW-0862">Zinc</keyword>
<evidence type="ECO:0000313" key="10">
    <source>
        <dbReference type="EMBL" id="CAH0546976.1"/>
    </source>
</evidence>
<evidence type="ECO:0000256" key="1">
    <source>
        <dbReference type="ARBA" id="ARBA00007269"/>
    </source>
</evidence>
<dbReference type="GO" id="GO:0008270">
    <property type="term" value="F:zinc ion binding"/>
    <property type="evidence" value="ECO:0007669"/>
    <property type="project" value="UniProtKB-KW"/>
</dbReference>
<feature type="compositionally biased region" description="Polar residues" evidence="7">
    <location>
        <begin position="17"/>
        <end position="29"/>
    </location>
</feature>
<keyword evidence="8" id="KW-0812">Transmembrane</keyword>
<dbReference type="PANTHER" id="PTHR12360">
    <property type="entry name" value="NUCLEAR TRANSCRIPTION FACTOR, X-BOX BINDING 1 NFX1"/>
    <property type="match status" value="1"/>
</dbReference>